<name>A0A8J5R7T9_9HYME</name>
<evidence type="ECO:0000313" key="1">
    <source>
        <dbReference type="EMBL" id="KAG8041335.1"/>
    </source>
</evidence>
<dbReference type="EMBL" id="JAAOIC020000019">
    <property type="protein sequence ID" value="KAG8041335.1"/>
    <property type="molecule type" value="Genomic_DNA"/>
</dbReference>
<protein>
    <submittedName>
        <fullName evidence="1">Uncharacterized protein</fullName>
    </submittedName>
</protein>
<dbReference type="Proteomes" id="UP000729913">
    <property type="component" value="Unassembled WGS sequence"/>
</dbReference>
<reference evidence="1" key="2">
    <citation type="submission" date="2021-04" db="EMBL/GenBank/DDBJ databases">
        <title>Genome-wide patterns of bracovirus chromosomal integration into multiple host tissues during parasitism.</title>
        <authorList>
            <person name="Chebbi M.A.C."/>
        </authorList>
    </citation>
    <scope>NUCLEOTIDE SEQUENCE</scope>
    <source>
        <tissue evidence="1">Whole body</tissue>
    </source>
</reference>
<gene>
    <name evidence="1" type="ORF">G9C98_002323</name>
</gene>
<comment type="caution">
    <text evidence="1">The sequence shown here is derived from an EMBL/GenBank/DDBJ whole genome shotgun (WGS) entry which is preliminary data.</text>
</comment>
<dbReference type="AlphaFoldDB" id="A0A8J5R7T9"/>
<accession>A0A8J5R7T9</accession>
<evidence type="ECO:0000313" key="2">
    <source>
        <dbReference type="Proteomes" id="UP000729913"/>
    </source>
</evidence>
<sequence length="85" mass="8746">MACYVTAAALRGVAIQRGRVGPATRAAFPAGAALALARNPGPLAAAAAATALHPFASTVYYDPFLAAHAATQDPNYRLQVRIIKV</sequence>
<reference evidence="1" key="1">
    <citation type="submission" date="2020-03" db="EMBL/GenBank/DDBJ databases">
        <authorList>
            <person name="Chebbi M.A."/>
            <person name="Drezen J.M."/>
        </authorList>
    </citation>
    <scope>NUCLEOTIDE SEQUENCE</scope>
    <source>
        <tissue evidence="1">Whole body</tissue>
    </source>
</reference>
<keyword evidence="2" id="KW-1185">Reference proteome</keyword>
<proteinExistence type="predicted"/>
<organism evidence="1 2">
    <name type="scientific">Cotesia typhae</name>
    <dbReference type="NCBI Taxonomy" id="2053667"/>
    <lineage>
        <taxon>Eukaryota</taxon>
        <taxon>Metazoa</taxon>
        <taxon>Ecdysozoa</taxon>
        <taxon>Arthropoda</taxon>
        <taxon>Hexapoda</taxon>
        <taxon>Insecta</taxon>
        <taxon>Pterygota</taxon>
        <taxon>Neoptera</taxon>
        <taxon>Endopterygota</taxon>
        <taxon>Hymenoptera</taxon>
        <taxon>Apocrita</taxon>
        <taxon>Ichneumonoidea</taxon>
        <taxon>Braconidae</taxon>
        <taxon>Microgastrinae</taxon>
        <taxon>Cotesia</taxon>
    </lineage>
</organism>